<keyword evidence="2" id="KW-0328">Glycosyltransferase</keyword>
<accession>A0AAJ1EJ77</accession>
<dbReference type="Pfam" id="PF00534">
    <property type="entry name" value="Glycos_transf_1"/>
    <property type="match status" value="1"/>
</dbReference>
<evidence type="ECO:0000313" key="2">
    <source>
        <dbReference type="EMBL" id="MBZ0159600.1"/>
    </source>
</evidence>
<name>A0AAJ1EJ77_9BACT</name>
<dbReference type="Gene3D" id="3.40.50.2000">
    <property type="entry name" value="Glycogen Phosphorylase B"/>
    <property type="match status" value="2"/>
</dbReference>
<dbReference type="Proteomes" id="UP001197609">
    <property type="component" value="Unassembled WGS sequence"/>
</dbReference>
<dbReference type="AlphaFoldDB" id="A0AAJ1EJ77"/>
<keyword evidence="2" id="KW-0808">Transferase</keyword>
<sequence>MKLGILVSHPIQYFVPVYRALSERPDVSLLVLYRTRMGVDAYYDPGFAQTVQWDIPLLDGHESHFLSNKTALTGYEPGIVKELLRRRFDVLIVHGYNGLTNLLAVLVAKLIGTRVFVRGDTRLQRHHLSAPFWKRLFKHFLFKMFDGVLAIGSLNRAYYAAFGVAEERIFFAPFCVDNAMFSLQAEELQIQRLKCRRTLGLPEDCTVVLYASKLILQKRPADLVRAFALVAPRFRDAWLVMAGSGEEEPILRSMVVAFGIERVHFIGFQNQSNLPTLYAASDVFVLPADAESWGLVLNEVMAAGLPVVVSDEVGAAADLVQGQGTGFVYPCGDVEALAGALESLLQSEALRLEMGKKARELIRAWDVDACASGIAAAVGYLT</sequence>
<reference evidence="2 3" key="1">
    <citation type="journal article" date="2021" name="bioRxiv">
        <title>Unraveling nitrogen, sulfur and carbon metabolic pathways and microbial community transcriptional responses to substrate deprivation and toxicity stresses in a bioreactor mimicking anoxic brackish coastal sediment conditions.</title>
        <authorList>
            <person name="Martins P.D."/>
            <person name="Echeveste M.J."/>
            <person name="Arshad A."/>
            <person name="Kurth J."/>
            <person name="Ouboter H."/>
            <person name="Jetten M.S.M."/>
            <person name="Welte C.U."/>
        </authorList>
    </citation>
    <scope>NUCLEOTIDE SEQUENCE [LARGE SCALE GENOMIC DNA]</scope>
    <source>
        <strain evidence="2">MAG_38</strain>
    </source>
</reference>
<evidence type="ECO:0000259" key="1">
    <source>
        <dbReference type="Pfam" id="PF00534"/>
    </source>
</evidence>
<comment type="caution">
    <text evidence="2">The sequence shown here is derived from an EMBL/GenBank/DDBJ whole genome shotgun (WGS) entry which is preliminary data.</text>
</comment>
<dbReference type="InterPro" id="IPR001296">
    <property type="entry name" value="Glyco_trans_1"/>
</dbReference>
<protein>
    <submittedName>
        <fullName evidence="2">Glycosyltransferase</fullName>
        <ecNumber evidence="2">2.4.-.-</ecNumber>
    </submittedName>
</protein>
<proteinExistence type="predicted"/>
<dbReference type="PANTHER" id="PTHR45947">
    <property type="entry name" value="SULFOQUINOVOSYL TRANSFERASE SQD2"/>
    <property type="match status" value="1"/>
</dbReference>
<evidence type="ECO:0000313" key="3">
    <source>
        <dbReference type="Proteomes" id="UP001197609"/>
    </source>
</evidence>
<dbReference type="SUPFAM" id="SSF53756">
    <property type="entry name" value="UDP-Glycosyltransferase/glycogen phosphorylase"/>
    <property type="match status" value="1"/>
</dbReference>
<dbReference type="GO" id="GO:0016757">
    <property type="term" value="F:glycosyltransferase activity"/>
    <property type="evidence" value="ECO:0007669"/>
    <property type="project" value="UniProtKB-KW"/>
</dbReference>
<organism evidence="2 3">
    <name type="scientific">Candidatus Methylomirabilis tolerans</name>
    <dbReference type="NCBI Taxonomy" id="3123416"/>
    <lineage>
        <taxon>Bacteria</taxon>
        <taxon>Candidatus Methylomirabilota</taxon>
        <taxon>Candidatus Methylomirabilia</taxon>
        <taxon>Candidatus Methylomirabilales</taxon>
        <taxon>Candidatus Methylomirabilaceae</taxon>
        <taxon>Candidatus Methylomirabilis</taxon>
    </lineage>
</organism>
<dbReference type="EC" id="2.4.-.-" evidence="2"/>
<feature type="domain" description="Glycosyl transferase family 1" evidence="1">
    <location>
        <begin position="196"/>
        <end position="360"/>
    </location>
</feature>
<dbReference type="InterPro" id="IPR050194">
    <property type="entry name" value="Glycosyltransferase_grp1"/>
</dbReference>
<gene>
    <name evidence="2" type="ORF">K8G79_05630</name>
</gene>
<dbReference type="PANTHER" id="PTHR45947:SF3">
    <property type="entry name" value="SULFOQUINOVOSYL TRANSFERASE SQD2"/>
    <property type="match status" value="1"/>
</dbReference>
<dbReference type="EMBL" id="JAIOIU010000065">
    <property type="protein sequence ID" value="MBZ0159600.1"/>
    <property type="molecule type" value="Genomic_DNA"/>
</dbReference>